<protein>
    <submittedName>
        <fullName evidence="1">Uncharacterized protein</fullName>
    </submittedName>
</protein>
<dbReference type="EMBL" id="CM044706">
    <property type="protein sequence ID" value="KAI5656242.1"/>
    <property type="molecule type" value="Genomic_DNA"/>
</dbReference>
<organism evidence="1 2">
    <name type="scientific">Catharanthus roseus</name>
    <name type="common">Madagascar periwinkle</name>
    <name type="synonym">Vinca rosea</name>
    <dbReference type="NCBI Taxonomy" id="4058"/>
    <lineage>
        <taxon>Eukaryota</taxon>
        <taxon>Viridiplantae</taxon>
        <taxon>Streptophyta</taxon>
        <taxon>Embryophyta</taxon>
        <taxon>Tracheophyta</taxon>
        <taxon>Spermatophyta</taxon>
        <taxon>Magnoliopsida</taxon>
        <taxon>eudicotyledons</taxon>
        <taxon>Gunneridae</taxon>
        <taxon>Pentapetalae</taxon>
        <taxon>asterids</taxon>
        <taxon>lamiids</taxon>
        <taxon>Gentianales</taxon>
        <taxon>Apocynaceae</taxon>
        <taxon>Rauvolfioideae</taxon>
        <taxon>Vinceae</taxon>
        <taxon>Catharanthinae</taxon>
        <taxon>Catharanthus</taxon>
    </lineage>
</organism>
<evidence type="ECO:0000313" key="2">
    <source>
        <dbReference type="Proteomes" id="UP001060085"/>
    </source>
</evidence>
<sequence length="2916" mass="317067">MKPIGTISFLFLASFLCANHVGFAVADKSTHIVHMDKSFMPKAFATHHHWYGSIIDSTKLLHSYDNAFHGFSAVMSEDELEDIKKSPGFVSAYPDSKLIKHTTHSTDFLKLNSVSGLWPAAKFGQDAIIGVIDSGVWPESPSFKDDGMAPIPSKWKGTCQEGEQFNSSLCNLKLIGARYFNAGVRAAEPTLNITMNSARDTDGHGSHCAGTAAGNYVEDVSFFGYAKGTARGAAPSARLAVYKVTWDEGSYASDALAAMDQAVADGVDIISMSLGFDQDPLYEDPISIASFGAMAKGVLVSFSAGNRGPSFARVNNAFPWALTVASGLMDRWFAGTLTLGNGLKIIGWSMFPASASIRNLNLVYNRNISACNSTMEIPDASITIVICEQDQTEVFMFSDQIRYISESRPRAAIFISNEPGIFRSHNFPHPGVVISPKDGAEVIKYALNDSNPRATITFQETFLGTKPAPTVSASSSRGPARIYPTIMKPDIMAPGVLILAPMSPNEPEVQLGSNIFITTDYTLMSGTSMACPHAAGIAALLKAAHPEWSPSAIRSAMMTTANTIDNTGSPIKDTGFDYRVATPLDMGAGFVDPNRALDPGLVYDATPQDYVNLVCSMNFTRAQTQAITRLTNSNCSNPSSDFNYPSFIVIYDLERSRRLVKRFRRTVTNVGEGATTYRAKLVAPANATLTISPNTLRFGQKNEKQSYTLTVNYRSRDDFSITHGSLTWVEDNGKHNKSTYIIHMDKYFMPQAFASHHHWYTSIIDSISTTSSSGNDFESKLVHSYNNAFHGFSAFLSKDELEAIKKSPGFVSSYPDREIEMHTTHSTDFLKLNSVSGLWPAAQFGKDVIIGVIDSGVWPESPSFNDDGMTPIPSKWKGKCQEGEQFNSSLCNLKLIGARYFNAGVRAANPGVNITMNSARDTSGHGTHVAGIATGNYVKGVSFFGYAKGIARGAAPRARLAVYKILWSEGSFASDALAAMDQAVADGVDIISMSVGYDQVPIYEDPVAIASFGAMAKGVLVSFSAGNRGPDFGRVNNAFPWSLTVASGLIDRWFAGTLTLGNGLTITGWSMFPLRASVQNFNLVYNKTISPCNSSNFELPDSFSSFMVICEQDEDEINAFGNQISNIAQSQARAAIFISEEPLIFRSHDFPYPGVVINKKDGAKVINYALKDANPKATITFQETFLGTKPAPTVSASSSRGPSRSFPGIMKPDIMAPGVLILAPMAPNVPEVQIGSNIFLTTDYTLMSGTSMACPHGSGIAALLKAAHPEWSPSAIRSAMMTTANTIDNTGSEIKDQFNFEVAGPLDMGAGFVDPNQALDPGLIYDANPQDYVNLICSMNFTQKQTKAITRLAKTNCSKPSSDLNYPAFVALYEVEQGKSRRLVKEFQRTVTNVGNGPTTYTAKLVTPKGSTVRISKETLKFSSKNEKQSYILRISYRSRDEFIITHGSLTWIEENEKSTYIIHMDKDFMPKAFISHHHWYSSTLDSISPTVDHNLAPKLLYSYDNAFHGFSALLSEDELEAIKESSGFVSAYPDIELEMHTTHSTSFLNLNSVSGLWPASKFGKDVIIGVLDSGIWPESPSFKDDGMTPIPSKWKGKCQEGEQFNSSLCNLKLIGARYFNAGVRAARPGENINMNSARDNYGHGTHVAGIAAGNFVKDVSFFGYAKGTARGAAPRARLAAYKILWDEGSYASDALAAMDQAVADGVDIISMSVGYDQVPIYEDPIAIASFGAMAKGVVVSFSAGNRGPNGSRVNSAFPWSLTVASGLIDRWFAGTLTLGNGLTITGWSMFPERASVRNFNLVYNKTIAPCNSSTFELPETFSNTMVICEQDDEDEFNTFSDQISNVAQSKAHAAIFISEESLIFRSHEFPYPGVVINKKDGAKVINYALKDANPKASITFVETFSGSKPAPMVSASSSRGPSRSFPAILKPDIMAPGVLILAPMVPNEPEVKLGVNMMLTTDYTLMSGTSMACPHISGIAALLKAAHPEWSPSAIKSAIMTTAKTTDNTGSPIKDQYDFTIARPLDMGAGFVDPNRAVDPGLVYDATTQDYVNLICSLNYTRKQNKAITRLAKTNCSNPSTDLNYPAFVALYEYGGKIRRLVKKFERTVTNVGNGPTTYKVKVEAPNGTSVRISPERLKFRQKNEKQSYRLTISYRSYDQDGSAYGSLTWIEEKGNHRVRSPIMRSTYIVHMDKPFMPKAFSDHEKWYSNIILSLSSTNLKFDYQNQPRILYIYDNALHGFSAVLSSDELKSLKKKPGFVSAYVDKVATLDTTHTPEFLSLNQATGLWPASEYGKDVIVGVIDTGVWPESESYRDDGMSDIPSRWKGKCDGGYDFNSSLCNKKLIGVRYFNKGMLAVNPKLNKFKYSARDTVGHGTHTSSIVAGNYIKDVSFFGYASGIAKGVAPRARVAIYKVLWPGASYASDALAGIDQAIAEGVDVISISMGFNLAPLFEDPIAIASFGAMEKGIFVSCSAGNGGTTMGHLHNGIPWVSTVAASSIDRWFSGVLTLGNGLTINGWSTFPGRAFIKHLPLIYNISISACNDSHLLPEIPYGIVICEDNDNFHNQINFISQSNAAGAIFVSSDSSIAEDSFFQYPGVVISPNEAKKVIKYALKGDKPTASINFQKTFVGIKPAPAVAAYSLRGPSPSYSGILKPDIMAPGTLVLASWIPDDFVAKIGSTQLSSDFNFDSGTSMACPHAAGIGALLKGAHPKWSPAAIRSAMITSANPLDNTKNPIKDIGLNYEIASPLAMGAGQVDPNHALDPGLVYDATTQDYINLLCSMNFTHTQISTITRKTSYKCSNTSFDLNYPSFIVLYKSENKKIMVQKFQRTVTNMGDDSVSYKAKVIEPKGSKITVYPEKLVFGRKYDKQSYSLIISYMANPNRTVTFGSLVWVEKNGNHTVRSPIVVAPIVPTW</sequence>
<dbReference type="Proteomes" id="UP001060085">
    <property type="component" value="Linkage Group LG06"/>
</dbReference>
<evidence type="ECO:0000313" key="1">
    <source>
        <dbReference type="EMBL" id="KAI5656242.1"/>
    </source>
</evidence>
<proteinExistence type="predicted"/>
<reference evidence="2" key="1">
    <citation type="journal article" date="2023" name="Nat. Plants">
        <title>Single-cell RNA sequencing provides a high-resolution roadmap for understanding the multicellular compartmentation of specialized metabolism.</title>
        <authorList>
            <person name="Sun S."/>
            <person name="Shen X."/>
            <person name="Li Y."/>
            <person name="Li Y."/>
            <person name="Wang S."/>
            <person name="Li R."/>
            <person name="Zhang H."/>
            <person name="Shen G."/>
            <person name="Guo B."/>
            <person name="Wei J."/>
            <person name="Xu J."/>
            <person name="St-Pierre B."/>
            <person name="Chen S."/>
            <person name="Sun C."/>
        </authorList>
    </citation>
    <scope>NUCLEOTIDE SEQUENCE [LARGE SCALE GENOMIC DNA]</scope>
</reference>
<gene>
    <name evidence="1" type="ORF">M9H77_25035</name>
</gene>
<keyword evidence="2" id="KW-1185">Reference proteome</keyword>
<accession>A0ACC0A704</accession>
<comment type="caution">
    <text evidence="1">The sequence shown here is derived from an EMBL/GenBank/DDBJ whole genome shotgun (WGS) entry which is preliminary data.</text>
</comment>
<name>A0ACC0A704_CATRO</name>